<evidence type="ECO:0000256" key="2">
    <source>
        <dbReference type="ARBA" id="ARBA00009773"/>
    </source>
</evidence>
<feature type="transmembrane region" description="Helical" evidence="6">
    <location>
        <begin position="322"/>
        <end position="351"/>
    </location>
</feature>
<protein>
    <submittedName>
        <fullName evidence="7">AI-2E family transporter</fullName>
    </submittedName>
</protein>
<evidence type="ECO:0000256" key="1">
    <source>
        <dbReference type="ARBA" id="ARBA00004141"/>
    </source>
</evidence>
<evidence type="ECO:0000313" key="8">
    <source>
        <dbReference type="Proteomes" id="UP001626537"/>
    </source>
</evidence>
<dbReference type="Pfam" id="PF01594">
    <property type="entry name" value="AI-2E_transport"/>
    <property type="match status" value="1"/>
</dbReference>
<dbReference type="Proteomes" id="UP001626537">
    <property type="component" value="Chromosome"/>
</dbReference>
<dbReference type="RefSeq" id="WP_407348185.1">
    <property type="nucleotide sequence ID" value="NZ_CP136864.1"/>
</dbReference>
<comment type="subcellular location">
    <subcellularLocation>
        <location evidence="1">Membrane</location>
        <topology evidence="1">Multi-pass membrane protein</topology>
    </subcellularLocation>
</comment>
<dbReference type="InterPro" id="IPR002549">
    <property type="entry name" value="AI-2E-like"/>
</dbReference>
<keyword evidence="5 6" id="KW-0472">Membrane</keyword>
<feature type="transmembrane region" description="Helical" evidence="6">
    <location>
        <begin position="167"/>
        <end position="185"/>
    </location>
</feature>
<evidence type="ECO:0000256" key="4">
    <source>
        <dbReference type="ARBA" id="ARBA00022989"/>
    </source>
</evidence>
<dbReference type="PANTHER" id="PTHR21716:SF64">
    <property type="entry name" value="AI-2 TRANSPORT PROTEIN TQSA"/>
    <property type="match status" value="1"/>
</dbReference>
<evidence type="ECO:0000313" key="7">
    <source>
        <dbReference type="EMBL" id="WOJ93539.1"/>
    </source>
</evidence>
<dbReference type="PANTHER" id="PTHR21716">
    <property type="entry name" value="TRANSMEMBRANE PROTEIN"/>
    <property type="match status" value="1"/>
</dbReference>
<evidence type="ECO:0000256" key="3">
    <source>
        <dbReference type="ARBA" id="ARBA00022692"/>
    </source>
</evidence>
<evidence type="ECO:0000256" key="6">
    <source>
        <dbReference type="SAM" id="Phobius"/>
    </source>
</evidence>
<evidence type="ECO:0000256" key="5">
    <source>
        <dbReference type="ARBA" id="ARBA00023136"/>
    </source>
</evidence>
<accession>A0ABZ0I3Z6</accession>
<feature type="transmembrane region" description="Helical" evidence="6">
    <location>
        <begin position="286"/>
        <end position="310"/>
    </location>
</feature>
<feature type="transmembrane region" description="Helical" evidence="6">
    <location>
        <begin position="72"/>
        <end position="97"/>
    </location>
</feature>
<feature type="transmembrane region" description="Helical" evidence="6">
    <location>
        <begin position="24"/>
        <end position="51"/>
    </location>
</feature>
<gene>
    <name evidence="7" type="ORF">R0135_17430</name>
</gene>
<keyword evidence="3 6" id="KW-0812">Transmembrane</keyword>
<keyword evidence="8" id="KW-1185">Reference proteome</keyword>
<reference evidence="7 8" key="1">
    <citation type="submission" date="2023-10" db="EMBL/GenBank/DDBJ databases">
        <title>Two novel species belonging to the OM43/NOR5 clade.</title>
        <authorList>
            <person name="Park M."/>
        </authorList>
    </citation>
    <scope>NUCLEOTIDE SEQUENCE [LARGE SCALE GENOMIC DNA]</scope>
    <source>
        <strain evidence="7 8">IMCC43200</strain>
    </source>
</reference>
<sequence>MDTMSSTTPDPDSKAEIPINRWPLVFAVFAGMGLLFYLLQPILLPFVLGALMGYLGDPLVDRVEERGGSRTFGVILVFLFFTTLSLLAMFFAVPILLQQLDALVGRIPLVYTWLRDVAVPWLQSRTLVTDASLPQIDLSAELLQNWQSLGKVTASTVSSITGSGLGLLLWLANIALVPVVAFYLMRDWDDIAERILRLMPKAWQTGTLQMVSEADEVVGAFLRGQFIVMCALGALYASGLWFVGLQLALLLGFIAGLASIVPYLGFIVGISASLAAAWLQFHEPLPLLYVAGVFGVGQLIESMVLTPVLVGNRIGLHPVVVIFALMAGGQLAGFVGVVVALPVAAVIKVFASHALVHYRNSQIYAGGDLENPGDDA</sequence>
<organism evidence="7 8">
    <name type="scientific">Congregibacter variabilis</name>
    <dbReference type="NCBI Taxonomy" id="3081200"/>
    <lineage>
        <taxon>Bacteria</taxon>
        <taxon>Pseudomonadati</taxon>
        <taxon>Pseudomonadota</taxon>
        <taxon>Gammaproteobacteria</taxon>
        <taxon>Cellvibrionales</taxon>
        <taxon>Halieaceae</taxon>
        <taxon>Congregibacter</taxon>
    </lineage>
</organism>
<feature type="transmembrane region" description="Helical" evidence="6">
    <location>
        <begin position="226"/>
        <end position="254"/>
    </location>
</feature>
<proteinExistence type="inferred from homology"/>
<dbReference type="EMBL" id="CP136864">
    <property type="protein sequence ID" value="WOJ93539.1"/>
    <property type="molecule type" value="Genomic_DNA"/>
</dbReference>
<keyword evidence="4 6" id="KW-1133">Transmembrane helix</keyword>
<name>A0ABZ0I3Z6_9GAMM</name>
<comment type="similarity">
    <text evidence="2">Belongs to the autoinducer-2 exporter (AI-2E) (TC 2.A.86) family.</text>
</comment>